<feature type="domain" description="CoA carboxyltransferase C-terminal" evidence="12">
    <location>
        <begin position="28"/>
        <end position="289"/>
    </location>
</feature>
<evidence type="ECO:0000256" key="7">
    <source>
        <dbReference type="ARBA" id="ARBA00023098"/>
    </source>
</evidence>
<evidence type="ECO:0000256" key="4">
    <source>
        <dbReference type="ARBA" id="ARBA00022741"/>
    </source>
</evidence>
<dbReference type="EC" id="2.1.3.15" evidence="10"/>
<dbReference type="NCBIfam" id="TIGR00513">
    <property type="entry name" value="accA"/>
    <property type="match status" value="1"/>
</dbReference>
<evidence type="ECO:0000256" key="10">
    <source>
        <dbReference type="HAMAP-Rule" id="MF_00823"/>
    </source>
</evidence>
<evidence type="ECO:0000259" key="12">
    <source>
        <dbReference type="PROSITE" id="PS50989"/>
    </source>
</evidence>
<dbReference type="PANTHER" id="PTHR42853:SF3">
    <property type="entry name" value="ACETYL-COENZYME A CARBOXYLASE CARBOXYL TRANSFERASE SUBUNIT ALPHA, CHLOROPLASTIC"/>
    <property type="match status" value="1"/>
</dbReference>
<dbReference type="Gene3D" id="3.90.226.10">
    <property type="entry name" value="2-enoyl-CoA Hydratase, Chain A, domain 1"/>
    <property type="match status" value="1"/>
</dbReference>
<dbReference type="NCBIfam" id="NF004344">
    <property type="entry name" value="PRK05724.1"/>
    <property type="match status" value="1"/>
</dbReference>
<keyword evidence="6 10" id="KW-0067">ATP-binding</keyword>
<keyword evidence="3 10" id="KW-0808">Transferase</keyword>
<keyword evidence="5 10" id="KW-0276">Fatty acid metabolism</keyword>
<dbReference type="InterPro" id="IPR029045">
    <property type="entry name" value="ClpP/crotonase-like_dom_sf"/>
</dbReference>
<evidence type="ECO:0000256" key="11">
    <source>
        <dbReference type="SAM" id="Coils"/>
    </source>
</evidence>
<keyword evidence="14" id="KW-1185">Reference proteome</keyword>
<dbReference type="GO" id="GO:0009317">
    <property type="term" value="C:acetyl-CoA carboxylase complex"/>
    <property type="evidence" value="ECO:0007669"/>
    <property type="project" value="InterPro"/>
</dbReference>
<dbReference type="EMBL" id="SMGQ01000019">
    <property type="protein sequence ID" value="TCK86735.1"/>
    <property type="molecule type" value="Genomic_DNA"/>
</dbReference>
<dbReference type="UniPathway" id="UPA00655">
    <property type="reaction ID" value="UER00711"/>
</dbReference>
<gene>
    <name evidence="10" type="primary">accA</name>
    <name evidence="13" type="ORF">EDC19_2789</name>
</gene>
<keyword evidence="8 10" id="KW-0275">Fatty acid biosynthesis</keyword>
<evidence type="ECO:0000256" key="1">
    <source>
        <dbReference type="ARBA" id="ARBA00004956"/>
    </source>
</evidence>
<dbReference type="PRINTS" id="PR01069">
    <property type="entry name" value="ACCCTRFRASEA"/>
</dbReference>
<dbReference type="GO" id="GO:2001295">
    <property type="term" value="P:malonyl-CoA biosynthetic process"/>
    <property type="evidence" value="ECO:0007669"/>
    <property type="project" value="UniProtKB-UniRule"/>
</dbReference>
<keyword evidence="11" id="KW-0175">Coiled coil</keyword>
<comment type="caution">
    <text evidence="13">The sequence shown here is derived from an EMBL/GenBank/DDBJ whole genome shotgun (WGS) entry which is preliminary data.</text>
</comment>
<dbReference type="HAMAP" id="MF_00823">
    <property type="entry name" value="AcetylCoA_CT_alpha"/>
    <property type="match status" value="1"/>
</dbReference>
<evidence type="ECO:0000313" key="13">
    <source>
        <dbReference type="EMBL" id="TCK86735.1"/>
    </source>
</evidence>
<evidence type="ECO:0000256" key="6">
    <source>
        <dbReference type="ARBA" id="ARBA00022840"/>
    </source>
</evidence>
<evidence type="ECO:0000256" key="5">
    <source>
        <dbReference type="ARBA" id="ARBA00022832"/>
    </source>
</evidence>
<name>A0A4R1M4J3_9FIRM</name>
<feature type="coiled-coil region" evidence="11">
    <location>
        <begin position="1"/>
        <end position="46"/>
    </location>
</feature>
<accession>A0A4R1M4J3</accession>
<protein>
    <recommendedName>
        <fullName evidence="10">Acetyl-coenzyme A carboxylase carboxyl transferase subunit alpha</fullName>
        <shortName evidence="10">ACCase subunit alpha</shortName>
        <shortName evidence="10">Acetyl-CoA carboxylase carboxyltransferase subunit alpha</shortName>
        <ecNumber evidence="10">2.1.3.15</ecNumber>
    </recommendedName>
</protein>
<dbReference type="SUPFAM" id="SSF52096">
    <property type="entry name" value="ClpP/crotonase"/>
    <property type="match status" value="1"/>
</dbReference>
<reference evidence="13 14" key="1">
    <citation type="submission" date="2019-03" db="EMBL/GenBank/DDBJ databases">
        <title>Genomic Encyclopedia of Type Strains, Phase IV (KMG-IV): sequencing the most valuable type-strain genomes for metagenomic binning, comparative biology and taxonomic classification.</title>
        <authorList>
            <person name="Goeker M."/>
        </authorList>
    </citation>
    <scope>NUCLEOTIDE SEQUENCE [LARGE SCALE GENOMIC DNA]</scope>
    <source>
        <strain evidence="13 14">DSM 24176</strain>
    </source>
</reference>
<dbReference type="InterPro" id="IPR011763">
    <property type="entry name" value="COA_CT_C"/>
</dbReference>
<keyword evidence="4 10" id="KW-0547">Nucleotide-binding</keyword>
<dbReference type="GO" id="GO:0003989">
    <property type="term" value="F:acetyl-CoA carboxylase activity"/>
    <property type="evidence" value="ECO:0007669"/>
    <property type="project" value="InterPro"/>
</dbReference>
<keyword evidence="10" id="KW-0963">Cytoplasm</keyword>
<organism evidence="13 14">
    <name type="scientific">Natranaerovirga hydrolytica</name>
    <dbReference type="NCBI Taxonomy" id="680378"/>
    <lineage>
        <taxon>Bacteria</taxon>
        <taxon>Bacillati</taxon>
        <taxon>Bacillota</taxon>
        <taxon>Clostridia</taxon>
        <taxon>Lachnospirales</taxon>
        <taxon>Natranaerovirgaceae</taxon>
        <taxon>Natranaerovirga</taxon>
    </lineage>
</organism>
<dbReference type="AlphaFoldDB" id="A0A4R1M4J3"/>
<sequence>MLENQSAITQLEERISALNETATKENISVDQEVKQLKKNINAIKENKSQELSPWDRVKLARMASRITSLDYINNVFDDFMEFHGDRLYKDDLSIIGGIGLFQGKPVTIIGQQKGKSTSDNIRRNFGMPNPEGYRKALRLMKQAEKFNRPIINFVDTPGAYCGLGAEERGQGEAIARNLFEMAGLKVPMLSIIIGEGGSGGALALAVADEVWMLENSIYSILSPEGFASILWKDSSRAKEAAEVMKITANELKQLKIVDRIIKEPIGGVQENPNMVYKEIYDGIGKFLDKGLAINNEEMLNNRYERYRKFGLE</sequence>
<dbReference type="OrthoDB" id="9808023at2"/>
<dbReference type="Pfam" id="PF03255">
    <property type="entry name" value="ACCA"/>
    <property type="match status" value="1"/>
</dbReference>
<comment type="similarity">
    <text evidence="10">Belongs to the AccA family.</text>
</comment>
<proteinExistence type="inferred from homology"/>
<dbReference type="GO" id="GO:0005524">
    <property type="term" value="F:ATP binding"/>
    <property type="evidence" value="ECO:0007669"/>
    <property type="project" value="UniProtKB-KW"/>
</dbReference>
<evidence type="ECO:0000256" key="3">
    <source>
        <dbReference type="ARBA" id="ARBA00022679"/>
    </source>
</evidence>
<evidence type="ECO:0000256" key="2">
    <source>
        <dbReference type="ARBA" id="ARBA00022516"/>
    </source>
</evidence>
<dbReference type="PROSITE" id="PS50989">
    <property type="entry name" value="COA_CT_CTER"/>
    <property type="match status" value="1"/>
</dbReference>
<comment type="subunit">
    <text evidence="10">Acetyl-CoA carboxylase is a heterohexamer composed of biotin carboxyl carrier protein (AccB), biotin carboxylase (AccC) and two subunits each of ACCase subunit alpha (AccA) and ACCase subunit beta (AccD).</text>
</comment>
<dbReference type="NCBIfam" id="NF041504">
    <property type="entry name" value="AccA_sub"/>
    <property type="match status" value="1"/>
</dbReference>
<dbReference type="PANTHER" id="PTHR42853">
    <property type="entry name" value="ACETYL-COENZYME A CARBOXYLASE CARBOXYL TRANSFERASE SUBUNIT ALPHA"/>
    <property type="match status" value="1"/>
</dbReference>
<comment type="catalytic activity">
    <reaction evidence="9 10">
        <text>N(6)-carboxybiotinyl-L-lysyl-[protein] + acetyl-CoA = N(6)-biotinyl-L-lysyl-[protein] + malonyl-CoA</text>
        <dbReference type="Rhea" id="RHEA:54728"/>
        <dbReference type="Rhea" id="RHEA-COMP:10505"/>
        <dbReference type="Rhea" id="RHEA-COMP:10506"/>
        <dbReference type="ChEBI" id="CHEBI:57288"/>
        <dbReference type="ChEBI" id="CHEBI:57384"/>
        <dbReference type="ChEBI" id="CHEBI:83144"/>
        <dbReference type="ChEBI" id="CHEBI:83145"/>
        <dbReference type="EC" id="2.1.3.15"/>
    </reaction>
</comment>
<keyword evidence="7 10" id="KW-0443">Lipid metabolism</keyword>
<dbReference type="InterPro" id="IPR001095">
    <property type="entry name" value="Acetyl_CoA_COase_a_su"/>
</dbReference>
<keyword evidence="2 10" id="KW-0444">Lipid biosynthesis</keyword>
<evidence type="ECO:0000256" key="8">
    <source>
        <dbReference type="ARBA" id="ARBA00023160"/>
    </source>
</evidence>
<comment type="function">
    <text evidence="10">Component of the acetyl coenzyme A carboxylase (ACC) complex. First, biotin carboxylase catalyzes the carboxylation of biotin on its carrier protein (BCCP) and then the CO(2) group is transferred by the carboxyltransferase to acetyl-CoA to form malonyl-CoA.</text>
</comment>
<evidence type="ECO:0000313" key="14">
    <source>
        <dbReference type="Proteomes" id="UP000294545"/>
    </source>
</evidence>
<evidence type="ECO:0000256" key="9">
    <source>
        <dbReference type="ARBA" id="ARBA00049152"/>
    </source>
</evidence>
<comment type="subcellular location">
    <subcellularLocation>
        <location evidence="10">Cytoplasm</location>
    </subcellularLocation>
</comment>
<comment type="pathway">
    <text evidence="1 10">Lipid metabolism; malonyl-CoA biosynthesis; malonyl-CoA from acetyl-CoA: step 1/1.</text>
</comment>
<dbReference type="Proteomes" id="UP000294545">
    <property type="component" value="Unassembled WGS sequence"/>
</dbReference>
<dbReference type="GO" id="GO:0006633">
    <property type="term" value="P:fatty acid biosynthetic process"/>
    <property type="evidence" value="ECO:0007669"/>
    <property type="project" value="UniProtKB-KW"/>
</dbReference>
<dbReference type="GO" id="GO:0016743">
    <property type="term" value="F:carboxyl- or carbamoyltransferase activity"/>
    <property type="evidence" value="ECO:0007669"/>
    <property type="project" value="UniProtKB-UniRule"/>
</dbReference>